<sequence>MNLFVAILLMIVFAIAGFAGGAWFTQKQTKKLLMDNPPLNEDAVRMMMGSMGRKPSEAQVQQVLRQIRSAAKQADTKKK</sequence>
<keyword evidence="6" id="KW-1003">Cell membrane</keyword>
<gene>
    <name evidence="7" type="primary">ynbE</name>
    <name evidence="7" type="ORF">ikelab_01020</name>
    <name evidence="10" type="ORF">OF801_06335</name>
    <name evidence="11" type="ORF">PWF74_04525</name>
    <name evidence="8" type="ORF">QHR29_00780</name>
    <name evidence="9" type="ORF">SAMN05216438_101231</name>
</gene>
<dbReference type="Proteomes" id="UP001157396">
    <property type="component" value="Unassembled WGS sequence"/>
</dbReference>
<keyword evidence="5 6" id="KW-0472">Membrane</keyword>
<evidence type="ECO:0000313" key="9">
    <source>
        <dbReference type="EMBL" id="SFL09775.1"/>
    </source>
</evidence>
<dbReference type="RefSeq" id="WP_004257058.1">
    <property type="nucleotide sequence ID" value="NZ_AP026069.1"/>
</dbReference>
<reference evidence="7 13" key="2">
    <citation type="submission" date="2020-06" db="EMBL/GenBank/DDBJ databases">
        <title>Draft genome sequence of Lactic acid bacteria from Okinawan-style tofu.</title>
        <authorList>
            <person name="Takara I."/>
            <person name="Ikematsu S."/>
        </authorList>
    </citation>
    <scope>NUCLEOTIDE SEQUENCE [LARGE SCALE GENOMIC DNA]</scope>
    <source>
        <strain evidence="7">Lg38</strain>
        <strain evidence="13">lg38</strain>
    </source>
</reference>
<dbReference type="OrthoDB" id="1769076at2"/>
<reference evidence="11" key="4">
    <citation type="submission" date="2023-02" db="EMBL/GenBank/DDBJ databases">
        <title>Comparative genomics and fermentation flavor characterization of five lactic acid bacteria reveal flavor biosynthesis metabolic pathways in fermented muskmelon puree.</title>
        <authorList>
            <person name="Yuan L."/>
            <person name="Li M."/>
            <person name="Xu X."/>
            <person name="Lao F."/>
            <person name="Wu J."/>
        </authorList>
    </citation>
    <scope>NUCLEOTIDE SEQUENCE</scope>
    <source>
        <strain evidence="11">Pa-2</strain>
    </source>
</reference>
<evidence type="ECO:0000313" key="12">
    <source>
        <dbReference type="Proteomes" id="UP000181969"/>
    </source>
</evidence>
<organism evidence="7 13">
    <name type="scientific">Lactococcus garvieae</name>
    <dbReference type="NCBI Taxonomy" id="1363"/>
    <lineage>
        <taxon>Bacteria</taxon>
        <taxon>Bacillati</taxon>
        <taxon>Bacillota</taxon>
        <taxon>Bacilli</taxon>
        <taxon>Lactobacillales</taxon>
        <taxon>Streptococcaceae</taxon>
        <taxon>Lactococcus</taxon>
    </lineage>
</organism>
<evidence type="ECO:0000313" key="11">
    <source>
        <dbReference type="EMBL" id="WEA14776.1"/>
    </source>
</evidence>
<dbReference type="AlphaFoldDB" id="A0A098CWZ8"/>
<keyword evidence="4 6" id="KW-1133">Transmembrane helix</keyword>
<dbReference type="EMBL" id="JARYTV010000001">
    <property type="protein sequence ID" value="MDH7959010.1"/>
    <property type="molecule type" value="Genomic_DNA"/>
</dbReference>
<name>A0A098CWZ8_9LACT</name>
<reference evidence="10" key="3">
    <citation type="submission" date="2022-10" db="EMBL/GenBank/DDBJ databases">
        <title>Genome assembly of Lactococcus garvieae isolates from cricket gut.</title>
        <authorList>
            <person name="Luecke A.R."/>
            <person name="Brown A.M.V."/>
            <person name="Wakeman C.A."/>
        </authorList>
    </citation>
    <scope>NUCLEOTIDE SEQUENCE</scope>
    <source>
        <strain evidence="10">Alexii-11_2</strain>
    </source>
</reference>
<comment type="similarity">
    <text evidence="2 6">Belongs to the UPF0154 family.</text>
</comment>
<evidence type="ECO:0000256" key="2">
    <source>
        <dbReference type="ARBA" id="ARBA00006694"/>
    </source>
</evidence>
<dbReference type="EMBL" id="FOTJ01000001">
    <property type="protein sequence ID" value="SFL09775.1"/>
    <property type="molecule type" value="Genomic_DNA"/>
</dbReference>
<evidence type="ECO:0000256" key="3">
    <source>
        <dbReference type="ARBA" id="ARBA00022692"/>
    </source>
</evidence>
<evidence type="ECO:0000313" key="13">
    <source>
        <dbReference type="Proteomes" id="UP000504756"/>
    </source>
</evidence>
<keyword evidence="3 6" id="KW-0812">Transmembrane</keyword>
<proteinExistence type="inferred from homology"/>
<dbReference type="eggNOG" id="COG3763">
    <property type="taxonomic scope" value="Bacteria"/>
</dbReference>
<evidence type="ECO:0000256" key="4">
    <source>
        <dbReference type="ARBA" id="ARBA00022989"/>
    </source>
</evidence>
<dbReference type="Proteomes" id="UP001217324">
    <property type="component" value="Chromosome"/>
</dbReference>
<dbReference type="EMBL" id="CP118627">
    <property type="protein sequence ID" value="WEA14776.1"/>
    <property type="molecule type" value="Genomic_DNA"/>
</dbReference>
<dbReference type="HAMAP" id="MF_00363">
    <property type="entry name" value="UPF0154"/>
    <property type="match status" value="1"/>
</dbReference>
<dbReference type="InterPro" id="IPR005359">
    <property type="entry name" value="UPF0154"/>
</dbReference>
<dbReference type="Proteomes" id="UP001164042">
    <property type="component" value="Chromosome"/>
</dbReference>
<evidence type="ECO:0000256" key="6">
    <source>
        <dbReference type="HAMAP-Rule" id="MF_00363"/>
    </source>
</evidence>
<dbReference type="GeneID" id="75143916"/>
<dbReference type="Proteomes" id="UP000181969">
    <property type="component" value="Unassembled WGS sequence"/>
</dbReference>
<dbReference type="EMBL" id="CP109635">
    <property type="protein sequence ID" value="UYT09601.1"/>
    <property type="molecule type" value="Genomic_DNA"/>
</dbReference>
<dbReference type="Proteomes" id="UP000504756">
    <property type="component" value="Unassembled WGS sequence"/>
</dbReference>
<reference evidence="9 12" key="1">
    <citation type="submission" date="2016-10" db="EMBL/GenBank/DDBJ databases">
        <authorList>
            <person name="de Groot N.N."/>
        </authorList>
    </citation>
    <scope>NUCLEOTIDE SEQUENCE [LARGE SCALE GENOMIC DNA]</scope>
    <source>
        <strain evidence="9 12">M79</strain>
    </source>
</reference>
<evidence type="ECO:0000313" key="10">
    <source>
        <dbReference type="EMBL" id="UYT09601.1"/>
    </source>
</evidence>
<accession>A0A098CWZ8</accession>
<evidence type="ECO:0000256" key="1">
    <source>
        <dbReference type="ARBA" id="ARBA00004167"/>
    </source>
</evidence>
<comment type="subcellular location">
    <subcellularLocation>
        <location evidence="6">Cell membrane</location>
        <topology evidence="6">Single-pass membrane protein</topology>
    </subcellularLocation>
    <subcellularLocation>
        <location evidence="1">Membrane</location>
        <topology evidence="1">Single-pass membrane protein</topology>
    </subcellularLocation>
</comment>
<evidence type="ECO:0000256" key="5">
    <source>
        <dbReference type="ARBA" id="ARBA00023136"/>
    </source>
</evidence>
<reference evidence="8" key="5">
    <citation type="submission" date="2023-04" db="EMBL/GenBank/DDBJ databases">
        <title>Genomic analysis of Lactococcus garvieae isolates.</title>
        <authorList>
            <person name="Zhanghang C."/>
        </authorList>
    </citation>
    <scope>NUCLEOTIDE SEQUENCE</scope>
    <source>
        <strain evidence="8">ZB-1</strain>
    </source>
</reference>
<dbReference type="GO" id="GO:0005886">
    <property type="term" value="C:plasma membrane"/>
    <property type="evidence" value="ECO:0007669"/>
    <property type="project" value="UniProtKB-SubCell"/>
</dbReference>
<protein>
    <recommendedName>
        <fullName evidence="6">UPF0154 protein ikelab_01020</fullName>
    </recommendedName>
</protein>
<evidence type="ECO:0000313" key="8">
    <source>
        <dbReference type="EMBL" id="MDH7959010.1"/>
    </source>
</evidence>
<evidence type="ECO:0000313" key="7">
    <source>
        <dbReference type="EMBL" id="GFO50827.1"/>
    </source>
</evidence>
<dbReference type="EMBL" id="BLXU01000001">
    <property type="protein sequence ID" value="GFO50827.1"/>
    <property type="molecule type" value="Genomic_DNA"/>
</dbReference>
<dbReference type="Pfam" id="PF03672">
    <property type="entry name" value="UPF0154"/>
    <property type="match status" value="1"/>
</dbReference>
<dbReference type="PATRIC" id="fig|1363.32.peg.1299"/>